<dbReference type="PANTHER" id="PTHR39136">
    <property type="entry name" value="ALTERED INHERITANCE OF MITOCHONDRIA PROTEIN 11"/>
    <property type="match status" value="1"/>
</dbReference>
<dbReference type="AlphaFoldDB" id="A0AAW0RCT4"/>
<name>A0AAW0RCT4_9PEZI</name>
<comment type="subcellular location">
    <subcellularLocation>
        <location evidence="4">Membrane</location>
        <topology evidence="4">Multi-pass membrane protein</topology>
    </subcellularLocation>
</comment>
<feature type="region of interest" description="Disordered" evidence="5">
    <location>
        <begin position="1"/>
        <end position="51"/>
    </location>
</feature>
<accession>A0AAW0RCT4</accession>
<evidence type="ECO:0000256" key="3">
    <source>
        <dbReference type="ARBA" id="ARBA00023136"/>
    </source>
</evidence>
<sequence length="235" mass="25361">MANDREPKGESLPTAATTATAPAPESAAIDTKLPETNAPLPIGSTRPDTRTPIFSQRSMKQLGLFFGGAVFLSLSTLITRRAVARKLKVTQPRFFIPSNRPVNKIDGDNSLIAFEALSLATLNVFGFGIMSTGGLSWAFDVSTVDELRGMARKTLGADGSKTDEEAEREVEEWVAKMLFKKDPKDMGEQKPEKEAEKTNTLPVIPLQKSASSYRTPHELALYGPGSPVALDLAAP</sequence>
<reference evidence="6 7" key="1">
    <citation type="submission" date="2023-01" db="EMBL/GenBank/DDBJ databases">
        <title>Analysis of 21 Apiospora genomes using comparative genomics revels a genus with tremendous synthesis potential of carbohydrate active enzymes and secondary metabolites.</title>
        <authorList>
            <person name="Sorensen T."/>
        </authorList>
    </citation>
    <scope>NUCLEOTIDE SEQUENCE [LARGE SCALE GENOMIC DNA]</scope>
    <source>
        <strain evidence="6 7">CBS 117206</strain>
    </source>
</reference>
<comment type="caution">
    <text evidence="6">The sequence shown here is derived from an EMBL/GenBank/DDBJ whole genome shotgun (WGS) entry which is preliminary data.</text>
</comment>
<dbReference type="PANTHER" id="PTHR39136:SF1">
    <property type="entry name" value="ALTERED INHERITANCE OF MITOCHONDRIA PROTEIN 11"/>
    <property type="match status" value="1"/>
</dbReference>
<keyword evidence="2 4" id="KW-1133">Transmembrane helix</keyword>
<evidence type="ECO:0000313" key="7">
    <source>
        <dbReference type="Proteomes" id="UP001392437"/>
    </source>
</evidence>
<evidence type="ECO:0000256" key="2">
    <source>
        <dbReference type="ARBA" id="ARBA00022989"/>
    </source>
</evidence>
<evidence type="ECO:0000256" key="4">
    <source>
        <dbReference type="RuleBase" id="RU367098"/>
    </source>
</evidence>
<dbReference type="InterPro" id="IPR038814">
    <property type="entry name" value="AIM11"/>
</dbReference>
<dbReference type="GO" id="GO:0016020">
    <property type="term" value="C:membrane"/>
    <property type="evidence" value="ECO:0007669"/>
    <property type="project" value="UniProtKB-SubCell"/>
</dbReference>
<evidence type="ECO:0000313" key="6">
    <source>
        <dbReference type="EMBL" id="KAK8132730.1"/>
    </source>
</evidence>
<evidence type="ECO:0000256" key="5">
    <source>
        <dbReference type="SAM" id="MobiDB-lite"/>
    </source>
</evidence>
<gene>
    <name evidence="4" type="primary">AIM11</name>
    <name evidence="6" type="ORF">PG999_000903</name>
</gene>
<protein>
    <recommendedName>
        <fullName evidence="4">Altered inheritance of mitochondria protein 11</fullName>
    </recommendedName>
</protein>
<feature type="transmembrane region" description="Helical" evidence="4">
    <location>
        <begin position="62"/>
        <end position="83"/>
    </location>
</feature>
<proteinExistence type="inferred from homology"/>
<dbReference type="GO" id="GO:0005739">
    <property type="term" value="C:mitochondrion"/>
    <property type="evidence" value="ECO:0007669"/>
    <property type="project" value="TreeGrafter"/>
</dbReference>
<feature type="compositionally biased region" description="Low complexity" evidence="5">
    <location>
        <begin position="13"/>
        <end position="28"/>
    </location>
</feature>
<feature type="region of interest" description="Disordered" evidence="5">
    <location>
        <begin position="181"/>
        <end position="207"/>
    </location>
</feature>
<dbReference type="EMBL" id="JAQQWP010000001">
    <property type="protein sequence ID" value="KAK8132730.1"/>
    <property type="molecule type" value="Genomic_DNA"/>
</dbReference>
<organism evidence="6 7">
    <name type="scientific">Apiospora kogelbergensis</name>
    <dbReference type="NCBI Taxonomy" id="1337665"/>
    <lineage>
        <taxon>Eukaryota</taxon>
        <taxon>Fungi</taxon>
        <taxon>Dikarya</taxon>
        <taxon>Ascomycota</taxon>
        <taxon>Pezizomycotina</taxon>
        <taxon>Sordariomycetes</taxon>
        <taxon>Xylariomycetidae</taxon>
        <taxon>Amphisphaeriales</taxon>
        <taxon>Apiosporaceae</taxon>
        <taxon>Apiospora</taxon>
    </lineage>
</organism>
<feature type="compositionally biased region" description="Basic and acidic residues" evidence="5">
    <location>
        <begin position="181"/>
        <end position="197"/>
    </location>
</feature>
<evidence type="ECO:0000256" key="1">
    <source>
        <dbReference type="ARBA" id="ARBA00022692"/>
    </source>
</evidence>
<dbReference type="Proteomes" id="UP001392437">
    <property type="component" value="Unassembled WGS sequence"/>
</dbReference>
<keyword evidence="7" id="KW-1185">Reference proteome</keyword>
<comment type="similarity">
    <text evidence="4">Belongs to the AIM11 family.</text>
</comment>
<keyword evidence="1 4" id="KW-0812">Transmembrane</keyword>
<keyword evidence="3 4" id="KW-0472">Membrane</keyword>